<dbReference type="Gene3D" id="3.40.50.2000">
    <property type="entry name" value="Glycogen Phosphorylase B"/>
    <property type="match status" value="2"/>
</dbReference>
<comment type="caution">
    <text evidence="5">The sequence shown here is derived from an EMBL/GenBank/DDBJ whole genome shotgun (WGS) entry which is preliminary data.</text>
</comment>
<dbReference type="Pfam" id="PF00534">
    <property type="entry name" value="Glycos_transf_1"/>
    <property type="match status" value="1"/>
</dbReference>
<dbReference type="EMBL" id="JAEIOS010000015">
    <property type="protein sequence ID" value="MBI8990147.1"/>
    <property type="molecule type" value="Genomic_DNA"/>
</dbReference>
<evidence type="ECO:0000259" key="4">
    <source>
        <dbReference type="Pfam" id="PF13579"/>
    </source>
</evidence>
<evidence type="ECO:0000256" key="1">
    <source>
        <dbReference type="ARBA" id="ARBA00022676"/>
    </source>
</evidence>
<name>A0A934I0T1_9CORY</name>
<dbReference type="CDD" id="cd03794">
    <property type="entry name" value="GT4_WbuB-like"/>
    <property type="match status" value="1"/>
</dbReference>
<keyword evidence="1" id="KW-0328">Glycosyltransferase</keyword>
<feature type="domain" description="Glycosyltransferase subfamily 4-like N-terminal" evidence="4">
    <location>
        <begin position="17"/>
        <end position="214"/>
    </location>
</feature>
<evidence type="ECO:0000313" key="6">
    <source>
        <dbReference type="Proteomes" id="UP000645966"/>
    </source>
</evidence>
<dbReference type="GO" id="GO:1903509">
    <property type="term" value="P:liposaccharide metabolic process"/>
    <property type="evidence" value="ECO:0007669"/>
    <property type="project" value="UniProtKB-ARBA"/>
</dbReference>
<dbReference type="InterPro" id="IPR028098">
    <property type="entry name" value="Glyco_trans_4-like_N"/>
</dbReference>
<sequence>MHILLISQYWEPEQGVVQRRWRWISKALIDRGHELTVICPPPHYPGGKLISDDPAHQSGAVDMSTDGIRIYRSSFREHTSSLISRIKDQAVIMMSQLLMARKIIRDARKAGTPIDIVCCTVPALPSAAVGIAVSRLRRLPLVVELRDAWPEILEYIDEWKDPQPTGVPIIRKTKIAVFHLLLLAAGKVLSQILRRAEAIITTTESLAELRRADARGEVVAVRNRAHSETFRSSTAGQPGSGPLRVLYAGTVGRAQGLENAVEALSIAREKGAEVEMRIAGGGAHLDSVMSLAEEKKLPIKFLGRIPFEAMMHHYEWADTALVHLQSWTPMKYTIPSKLFEAMQVGKHISAAVSGEAAEIVLSSGAGDVVTPMCPEELAQLWFDLCADRTRLDVAGRGEAWFESDHDKHDLADSWVKTVERIVPQ</sequence>
<evidence type="ECO:0000313" key="5">
    <source>
        <dbReference type="EMBL" id="MBI8990147.1"/>
    </source>
</evidence>
<dbReference type="PANTHER" id="PTHR45947">
    <property type="entry name" value="SULFOQUINOVOSYL TRANSFERASE SQD2"/>
    <property type="match status" value="1"/>
</dbReference>
<dbReference type="RefSeq" id="WP_198739169.1">
    <property type="nucleotide sequence ID" value="NZ_JAEIOS010000015.1"/>
</dbReference>
<dbReference type="AlphaFoldDB" id="A0A934I0T1"/>
<dbReference type="InterPro" id="IPR001296">
    <property type="entry name" value="Glyco_trans_1"/>
</dbReference>
<dbReference type="SUPFAM" id="SSF53756">
    <property type="entry name" value="UDP-Glycosyltransferase/glycogen phosphorylase"/>
    <property type="match status" value="1"/>
</dbReference>
<keyword evidence="6" id="KW-1185">Reference proteome</keyword>
<gene>
    <name evidence="5" type="ORF">JDV75_10335</name>
</gene>
<organism evidence="5 6">
    <name type="scientific">Corynebacterium meridianum</name>
    <dbReference type="NCBI Taxonomy" id="2765363"/>
    <lineage>
        <taxon>Bacteria</taxon>
        <taxon>Bacillati</taxon>
        <taxon>Actinomycetota</taxon>
        <taxon>Actinomycetes</taxon>
        <taxon>Mycobacteriales</taxon>
        <taxon>Corynebacteriaceae</taxon>
        <taxon>Corynebacterium</taxon>
    </lineage>
</organism>
<dbReference type="Proteomes" id="UP000645966">
    <property type="component" value="Unassembled WGS sequence"/>
</dbReference>
<reference evidence="5" key="1">
    <citation type="submission" date="2020-12" db="EMBL/GenBank/DDBJ databases">
        <title>Genome public.</title>
        <authorList>
            <person name="Sun Q."/>
        </authorList>
    </citation>
    <scope>NUCLEOTIDE SEQUENCE</scope>
    <source>
        <strain evidence="5">CCM 8863</strain>
    </source>
</reference>
<dbReference type="Pfam" id="PF13579">
    <property type="entry name" value="Glyco_trans_4_4"/>
    <property type="match status" value="1"/>
</dbReference>
<proteinExistence type="predicted"/>
<protein>
    <submittedName>
        <fullName evidence="5">Glycosyltransferase family 4 protein</fullName>
    </submittedName>
</protein>
<dbReference type="PANTHER" id="PTHR45947:SF3">
    <property type="entry name" value="SULFOQUINOVOSYL TRANSFERASE SQD2"/>
    <property type="match status" value="1"/>
</dbReference>
<feature type="domain" description="Glycosyl transferase family 1" evidence="3">
    <location>
        <begin position="241"/>
        <end position="381"/>
    </location>
</feature>
<dbReference type="GO" id="GO:0016758">
    <property type="term" value="F:hexosyltransferase activity"/>
    <property type="evidence" value="ECO:0007669"/>
    <property type="project" value="TreeGrafter"/>
</dbReference>
<evidence type="ECO:0000256" key="2">
    <source>
        <dbReference type="ARBA" id="ARBA00022679"/>
    </source>
</evidence>
<dbReference type="GO" id="GO:1901137">
    <property type="term" value="P:carbohydrate derivative biosynthetic process"/>
    <property type="evidence" value="ECO:0007669"/>
    <property type="project" value="UniProtKB-ARBA"/>
</dbReference>
<keyword evidence="2" id="KW-0808">Transferase</keyword>
<evidence type="ECO:0000259" key="3">
    <source>
        <dbReference type="Pfam" id="PF00534"/>
    </source>
</evidence>
<accession>A0A934I0T1</accession>
<dbReference type="InterPro" id="IPR050194">
    <property type="entry name" value="Glycosyltransferase_grp1"/>
</dbReference>